<dbReference type="InterPro" id="IPR046848">
    <property type="entry name" value="E_motif"/>
</dbReference>
<sequence>MFLLHSSPNQTHLRHLHARLLRTALNTNLKLCSKLISMYSQHSSLTSHALSVFLHMPNRNIFSWNIIIGEFSRSCFPHQSILLFVRMWRASDVRPDDFTLPLVLRACAASGSFKCGICLHGLCVKFGVDVSLFVASAFVHMYVAFGQIFNARVVFDGMPDRDAVLWTAMLAGYAQHGEPMLGLETFREMVCAGVELDGVVMVSLLLVCAQSGWLEHGKSVHGWCVRRCLAMGLNIGNATVDMYVKCASLSYAHRVFGKMPERDVITWSSLILGYGLNGKVNVALELFDQMCMTGVDPNGVTILGVLSACAHGGLVERSRWCFEMMKEYGVAGQLKHYASMVDCLARAGHLEEAARVIEEMPTEPDEAVLAAILGGCRVHDNVEVVERIAKKLIRFQPEKSGSYVLLSNIYAAAGKFDEAERVRGLMKQRNVSKIPGYSIA</sequence>
<reference evidence="4" key="1">
    <citation type="submission" date="2016-04" db="EMBL/GenBank/DDBJ databases">
        <title>Cephalotus genome sequencing.</title>
        <authorList>
            <person name="Fukushima K."/>
            <person name="Hasebe M."/>
            <person name="Fang X."/>
        </authorList>
    </citation>
    <scope>NUCLEOTIDE SEQUENCE [LARGE SCALE GENOMIC DNA]</scope>
    <source>
        <strain evidence="4">cv. St1</strain>
    </source>
</reference>
<dbReference type="InParanoid" id="A0A1Q3CGL3"/>
<dbReference type="InterPro" id="IPR011990">
    <property type="entry name" value="TPR-like_helical_dom_sf"/>
</dbReference>
<keyword evidence="4" id="KW-1185">Reference proteome</keyword>
<dbReference type="OrthoDB" id="185373at2759"/>
<gene>
    <name evidence="3" type="ORF">CFOL_v3_22820</name>
</gene>
<dbReference type="GO" id="GO:0003723">
    <property type="term" value="F:RNA binding"/>
    <property type="evidence" value="ECO:0007669"/>
    <property type="project" value="InterPro"/>
</dbReference>
<dbReference type="NCBIfam" id="TIGR00756">
    <property type="entry name" value="PPR"/>
    <property type="match status" value="3"/>
</dbReference>
<protein>
    <submittedName>
        <fullName evidence="3">PPR domain-containing protein/PPR_2 domain-containing protein</fullName>
    </submittedName>
</protein>
<dbReference type="AlphaFoldDB" id="A0A1Q3CGL3"/>
<evidence type="ECO:0000313" key="4">
    <source>
        <dbReference type="Proteomes" id="UP000187406"/>
    </source>
</evidence>
<evidence type="ECO:0000313" key="3">
    <source>
        <dbReference type="EMBL" id="GAV79355.1"/>
    </source>
</evidence>
<organism evidence="3 4">
    <name type="scientific">Cephalotus follicularis</name>
    <name type="common">Albany pitcher plant</name>
    <dbReference type="NCBI Taxonomy" id="3775"/>
    <lineage>
        <taxon>Eukaryota</taxon>
        <taxon>Viridiplantae</taxon>
        <taxon>Streptophyta</taxon>
        <taxon>Embryophyta</taxon>
        <taxon>Tracheophyta</taxon>
        <taxon>Spermatophyta</taxon>
        <taxon>Magnoliopsida</taxon>
        <taxon>eudicotyledons</taxon>
        <taxon>Gunneridae</taxon>
        <taxon>Pentapetalae</taxon>
        <taxon>rosids</taxon>
        <taxon>fabids</taxon>
        <taxon>Oxalidales</taxon>
        <taxon>Cephalotaceae</taxon>
        <taxon>Cephalotus</taxon>
    </lineage>
</organism>
<dbReference type="InterPro" id="IPR046960">
    <property type="entry name" value="PPR_At4g14850-like_plant"/>
</dbReference>
<dbReference type="PANTHER" id="PTHR47926:SF344">
    <property type="entry name" value="OS07G0636900 PROTEIN"/>
    <property type="match status" value="1"/>
</dbReference>
<comment type="caution">
    <text evidence="3">The sequence shown here is derived from an EMBL/GenBank/DDBJ whole genome shotgun (WGS) entry which is preliminary data.</text>
</comment>
<dbReference type="FunCoup" id="A0A1Q3CGL3">
    <property type="interactions" value="68"/>
</dbReference>
<dbReference type="Gene3D" id="1.25.40.10">
    <property type="entry name" value="Tetratricopeptide repeat domain"/>
    <property type="match status" value="3"/>
</dbReference>
<accession>A0A1Q3CGL3</accession>
<keyword evidence="1" id="KW-0677">Repeat</keyword>
<dbReference type="Pfam" id="PF20431">
    <property type="entry name" value="E_motif"/>
    <property type="match status" value="1"/>
</dbReference>
<dbReference type="Pfam" id="PF01535">
    <property type="entry name" value="PPR"/>
    <property type="match status" value="2"/>
</dbReference>
<dbReference type="InterPro" id="IPR002885">
    <property type="entry name" value="PPR_rpt"/>
</dbReference>
<feature type="repeat" description="PPR" evidence="2">
    <location>
        <begin position="333"/>
        <end position="363"/>
    </location>
</feature>
<dbReference type="PROSITE" id="PS51375">
    <property type="entry name" value="PPR"/>
    <property type="match status" value="3"/>
</dbReference>
<evidence type="ECO:0000256" key="1">
    <source>
        <dbReference type="ARBA" id="ARBA00022737"/>
    </source>
</evidence>
<dbReference type="FunFam" id="1.25.40.10:FF:000344">
    <property type="entry name" value="Pentatricopeptide repeat-containing protein"/>
    <property type="match status" value="1"/>
</dbReference>
<dbReference type="Proteomes" id="UP000187406">
    <property type="component" value="Unassembled WGS sequence"/>
</dbReference>
<name>A0A1Q3CGL3_CEPFO</name>
<evidence type="ECO:0000256" key="2">
    <source>
        <dbReference type="PROSITE-ProRule" id="PRU00708"/>
    </source>
</evidence>
<dbReference type="PANTHER" id="PTHR47926">
    <property type="entry name" value="PENTATRICOPEPTIDE REPEAT-CONTAINING PROTEIN"/>
    <property type="match status" value="1"/>
</dbReference>
<dbReference type="FunFam" id="1.25.40.10:FF:000878">
    <property type="entry name" value="Pentatricopeptide repeat-containing protein"/>
    <property type="match status" value="1"/>
</dbReference>
<feature type="repeat" description="PPR" evidence="2">
    <location>
        <begin position="162"/>
        <end position="196"/>
    </location>
</feature>
<feature type="repeat" description="PPR" evidence="2">
    <location>
        <begin position="263"/>
        <end position="297"/>
    </location>
</feature>
<dbReference type="Pfam" id="PF13041">
    <property type="entry name" value="PPR_2"/>
    <property type="match status" value="1"/>
</dbReference>
<dbReference type="GO" id="GO:0009451">
    <property type="term" value="P:RNA modification"/>
    <property type="evidence" value="ECO:0007669"/>
    <property type="project" value="InterPro"/>
</dbReference>
<proteinExistence type="predicted"/>
<dbReference type="EMBL" id="BDDD01001964">
    <property type="protein sequence ID" value="GAV79355.1"/>
    <property type="molecule type" value="Genomic_DNA"/>
</dbReference>